<dbReference type="Proteomes" id="UP000215914">
    <property type="component" value="Unassembled WGS sequence"/>
</dbReference>
<proteinExistence type="predicted"/>
<feature type="region of interest" description="Disordered" evidence="1">
    <location>
        <begin position="1"/>
        <end position="26"/>
    </location>
</feature>
<sequence>MRNLGNCFGKEEIMENSPTEDESSTTLMSVEEKFRIVKSVGEECK</sequence>
<organism evidence="2 3">
    <name type="scientific">Helianthus annuus</name>
    <name type="common">Common sunflower</name>
    <dbReference type="NCBI Taxonomy" id="4232"/>
    <lineage>
        <taxon>Eukaryota</taxon>
        <taxon>Viridiplantae</taxon>
        <taxon>Streptophyta</taxon>
        <taxon>Embryophyta</taxon>
        <taxon>Tracheophyta</taxon>
        <taxon>Spermatophyta</taxon>
        <taxon>Magnoliopsida</taxon>
        <taxon>eudicotyledons</taxon>
        <taxon>Gunneridae</taxon>
        <taxon>Pentapetalae</taxon>
        <taxon>asterids</taxon>
        <taxon>campanulids</taxon>
        <taxon>Asterales</taxon>
        <taxon>Asteraceae</taxon>
        <taxon>Asteroideae</taxon>
        <taxon>Heliantheae alliance</taxon>
        <taxon>Heliantheae</taxon>
        <taxon>Helianthus</taxon>
    </lineage>
</organism>
<evidence type="ECO:0000256" key="1">
    <source>
        <dbReference type="SAM" id="MobiDB-lite"/>
    </source>
</evidence>
<reference evidence="2" key="2">
    <citation type="submission" date="2020-06" db="EMBL/GenBank/DDBJ databases">
        <title>Helianthus annuus Genome sequencing and assembly Release 2.</title>
        <authorList>
            <person name="Gouzy J."/>
            <person name="Langlade N."/>
            <person name="Munos S."/>
        </authorList>
    </citation>
    <scope>NUCLEOTIDE SEQUENCE</scope>
    <source>
        <tissue evidence="2">Leaves</tissue>
    </source>
</reference>
<evidence type="ECO:0000313" key="3">
    <source>
        <dbReference type="Proteomes" id="UP000215914"/>
    </source>
</evidence>
<comment type="caution">
    <text evidence="2">The sequence shown here is derived from an EMBL/GenBank/DDBJ whole genome shotgun (WGS) entry which is preliminary data.</text>
</comment>
<keyword evidence="3" id="KW-1185">Reference proteome</keyword>
<dbReference type="Gramene" id="mRNA:HanXRQr2_Chr17g0780971">
    <property type="protein sequence ID" value="mRNA:HanXRQr2_Chr17g0780971"/>
    <property type="gene ID" value="HanXRQr2_Chr17g0780971"/>
</dbReference>
<reference evidence="2" key="1">
    <citation type="journal article" date="2017" name="Nature">
        <title>The sunflower genome provides insights into oil metabolism, flowering and Asterid evolution.</title>
        <authorList>
            <person name="Badouin H."/>
            <person name="Gouzy J."/>
            <person name="Grassa C.J."/>
            <person name="Murat F."/>
            <person name="Staton S.E."/>
            <person name="Cottret L."/>
            <person name="Lelandais-Briere C."/>
            <person name="Owens G.L."/>
            <person name="Carrere S."/>
            <person name="Mayjonade B."/>
            <person name="Legrand L."/>
            <person name="Gill N."/>
            <person name="Kane N.C."/>
            <person name="Bowers J.E."/>
            <person name="Hubner S."/>
            <person name="Bellec A."/>
            <person name="Berard A."/>
            <person name="Berges H."/>
            <person name="Blanchet N."/>
            <person name="Boniface M.C."/>
            <person name="Brunel D."/>
            <person name="Catrice O."/>
            <person name="Chaidir N."/>
            <person name="Claudel C."/>
            <person name="Donnadieu C."/>
            <person name="Faraut T."/>
            <person name="Fievet G."/>
            <person name="Helmstetter N."/>
            <person name="King M."/>
            <person name="Knapp S.J."/>
            <person name="Lai Z."/>
            <person name="Le Paslier M.C."/>
            <person name="Lippi Y."/>
            <person name="Lorenzon L."/>
            <person name="Mandel J.R."/>
            <person name="Marage G."/>
            <person name="Marchand G."/>
            <person name="Marquand E."/>
            <person name="Bret-Mestries E."/>
            <person name="Morien E."/>
            <person name="Nambeesan S."/>
            <person name="Nguyen T."/>
            <person name="Pegot-Espagnet P."/>
            <person name="Pouilly N."/>
            <person name="Raftis F."/>
            <person name="Sallet E."/>
            <person name="Schiex T."/>
            <person name="Thomas J."/>
            <person name="Vandecasteele C."/>
            <person name="Vares D."/>
            <person name="Vear F."/>
            <person name="Vautrin S."/>
            <person name="Crespi M."/>
            <person name="Mangin B."/>
            <person name="Burke J.M."/>
            <person name="Salse J."/>
            <person name="Munos S."/>
            <person name="Vincourt P."/>
            <person name="Rieseberg L.H."/>
            <person name="Langlade N.B."/>
        </authorList>
    </citation>
    <scope>NUCLEOTIDE SEQUENCE</scope>
    <source>
        <tissue evidence="2">Leaves</tissue>
    </source>
</reference>
<dbReference type="AlphaFoldDB" id="A0A9K3DEQ5"/>
<name>A0A9K3DEQ5_HELAN</name>
<accession>A0A9K3DEQ5</accession>
<gene>
    <name evidence="2" type="ORF">HanXRQr2_Chr17g0780971</name>
</gene>
<evidence type="ECO:0000313" key="2">
    <source>
        <dbReference type="EMBL" id="KAF5753515.1"/>
    </source>
</evidence>
<dbReference type="EMBL" id="MNCJ02000332">
    <property type="protein sequence ID" value="KAF5753515.1"/>
    <property type="molecule type" value="Genomic_DNA"/>
</dbReference>
<protein>
    <submittedName>
        <fullName evidence="2">Uncharacterized protein</fullName>
    </submittedName>
</protein>